<dbReference type="GO" id="GO:0004089">
    <property type="term" value="F:carbonate dehydratase activity"/>
    <property type="evidence" value="ECO:0007669"/>
    <property type="project" value="InterPro"/>
</dbReference>
<dbReference type="EMBL" id="RBNI01013766">
    <property type="protein sequence ID" value="RUP25813.1"/>
    <property type="molecule type" value="Genomic_DNA"/>
</dbReference>
<proteinExistence type="predicted"/>
<evidence type="ECO:0000313" key="1">
    <source>
        <dbReference type="EMBL" id="RUP25813.1"/>
    </source>
</evidence>
<evidence type="ECO:0000313" key="2">
    <source>
        <dbReference type="Proteomes" id="UP000268093"/>
    </source>
</evidence>
<sequence>MRFHIAVNFYPDRVRSYASQKRCPTLAFPRNTSSRWTLRASQHCNVVVHSDLNCLSAVQCAIEVLKVEHVIIC</sequence>
<dbReference type="GO" id="GO:0008270">
    <property type="term" value="F:zinc ion binding"/>
    <property type="evidence" value="ECO:0007669"/>
    <property type="project" value="InterPro"/>
</dbReference>
<feature type="non-terminal residue" evidence="1">
    <location>
        <position position="73"/>
    </location>
</feature>
<organism evidence="1 2">
    <name type="scientific">Jimgerdemannia flammicorona</name>
    <dbReference type="NCBI Taxonomy" id="994334"/>
    <lineage>
        <taxon>Eukaryota</taxon>
        <taxon>Fungi</taxon>
        <taxon>Fungi incertae sedis</taxon>
        <taxon>Mucoromycota</taxon>
        <taxon>Mucoromycotina</taxon>
        <taxon>Endogonomycetes</taxon>
        <taxon>Endogonales</taxon>
        <taxon>Endogonaceae</taxon>
        <taxon>Jimgerdemannia</taxon>
    </lineage>
</organism>
<accession>A0A433BHW5</accession>
<dbReference type="OrthoDB" id="10248475at2759"/>
<keyword evidence="2" id="KW-1185">Reference proteome</keyword>
<dbReference type="Proteomes" id="UP000268093">
    <property type="component" value="Unassembled WGS sequence"/>
</dbReference>
<dbReference type="SUPFAM" id="SSF53056">
    <property type="entry name" value="beta-carbonic anhydrase, cab"/>
    <property type="match status" value="1"/>
</dbReference>
<dbReference type="InterPro" id="IPR036874">
    <property type="entry name" value="Carbonic_anhydrase_sf"/>
</dbReference>
<name>A0A433BHW5_9FUNG</name>
<dbReference type="AlphaFoldDB" id="A0A433BHW5"/>
<reference evidence="1 2" key="1">
    <citation type="journal article" date="2018" name="New Phytol.">
        <title>Phylogenomics of Endogonaceae and evolution of mycorrhizas within Mucoromycota.</title>
        <authorList>
            <person name="Chang Y."/>
            <person name="Desiro A."/>
            <person name="Na H."/>
            <person name="Sandor L."/>
            <person name="Lipzen A."/>
            <person name="Clum A."/>
            <person name="Barry K."/>
            <person name="Grigoriev I.V."/>
            <person name="Martin F.M."/>
            <person name="Stajich J.E."/>
            <person name="Smith M.E."/>
            <person name="Bonito G."/>
            <person name="Spatafora J.W."/>
        </authorList>
    </citation>
    <scope>NUCLEOTIDE SEQUENCE [LARGE SCALE GENOMIC DNA]</scope>
    <source>
        <strain evidence="1 2">GMNB39</strain>
    </source>
</reference>
<comment type="caution">
    <text evidence="1">The sequence shown here is derived from an EMBL/GenBank/DDBJ whole genome shotgun (WGS) entry which is preliminary data.</text>
</comment>
<protein>
    <submittedName>
        <fullName evidence="1">Uncharacterized protein</fullName>
    </submittedName>
</protein>
<gene>
    <name evidence="1" type="ORF">BC936DRAFT_138810</name>
</gene>